<evidence type="ECO:0000313" key="2">
    <source>
        <dbReference type="Proteomes" id="UP000599437"/>
    </source>
</evidence>
<evidence type="ECO:0000313" key="1">
    <source>
        <dbReference type="EMBL" id="GHA96047.1"/>
    </source>
</evidence>
<proteinExistence type="predicted"/>
<dbReference type="InterPro" id="IPR014710">
    <property type="entry name" value="RmlC-like_jellyroll"/>
</dbReference>
<name>A0ABQ3DIB0_9ACTN</name>
<dbReference type="Proteomes" id="UP000599437">
    <property type="component" value="Unassembled WGS sequence"/>
</dbReference>
<dbReference type="EMBL" id="BMVO01000004">
    <property type="protein sequence ID" value="GHA96047.1"/>
    <property type="molecule type" value="Genomic_DNA"/>
</dbReference>
<dbReference type="Gene3D" id="2.60.120.10">
    <property type="entry name" value="Jelly Rolls"/>
    <property type="match status" value="1"/>
</dbReference>
<evidence type="ECO:0008006" key="3">
    <source>
        <dbReference type="Google" id="ProtNLM"/>
    </source>
</evidence>
<sequence>MTDGSGELTTDGGPQRLEPGAVVWLPRGTRRALYAGDRGLVHLSAHRRRPGLGVGGASAEGGEAPCLLDRVCPGCGRLATENDARFCGRCADRLPTD</sequence>
<gene>
    <name evidence="1" type="ORF">GCM10010346_18400</name>
</gene>
<dbReference type="SUPFAM" id="SSF51182">
    <property type="entry name" value="RmlC-like cupins"/>
    <property type="match status" value="1"/>
</dbReference>
<reference evidence="2" key="1">
    <citation type="journal article" date="2019" name="Int. J. Syst. Evol. Microbiol.">
        <title>The Global Catalogue of Microorganisms (GCM) 10K type strain sequencing project: providing services to taxonomists for standard genome sequencing and annotation.</title>
        <authorList>
            <consortium name="The Broad Institute Genomics Platform"/>
            <consortium name="The Broad Institute Genome Sequencing Center for Infectious Disease"/>
            <person name="Wu L."/>
            <person name="Ma J."/>
        </authorList>
    </citation>
    <scope>NUCLEOTIDE SEQUENCE [LARGE SCALE GENOMIC DNA]</scope>
    <source>
        <strain evidence="2">JCM 4737</strain>
    </source>
</reference>
<dbReference type="InterPro" id="IPR011051">
    <property type="entry name" value="RmlC_Cupin_sf"/>
</dbReference>
<accession>A0ABQ3DIB0</accession>
<keyword evidence="2" id="KW-1185">Reference proteome</keyword>
<protein>
    <recommendedName>
        <fullName evidence="3">Zinc ribbon domain-containing protein</fullName>
    </recommendedName>
</protein>
<comment type="caution">
    <text evidence="1">The sequence shown here is derived from an EMBL/GenBank/DDBJ whole genome shotgun (WGS) entry which is preliminary data.</text>
</comment>
<organism evidence="1 2">
    <name type="scientific">Streptomyces chryseus</name>
    <dbReference type="NCBI Taxonomy" id="68186"/>
    <lineage>
        <taxon>Bacteria</taxon>
        <taxon>Bacillati</taxon>
        <taxon>Actinomycetota</taxon>
        <taxon>Actinomycetes</taxon>
        <taxon>Kitasatosporales</taxon>
        <taxon>Streptomycetaceae</taxon>
        <taxon>Streptomyces</taxon>
    </lineage>
</organism>